<dbReference type="SMART" id="SM00386">
    <property type="entry name" value="HAT"/>
    <property type="match status" value="5"/>
</dbReference>
<dbReference type="InterPro" id="IPR003107">
    <property type="entry name" value="HAT"/>
</dbReference>
<dbReference type="SUPFAM" id="SSF48452">
    <property type="entry name" value="TPR-like"/>
    <property type="match status" value="1"/>
</dbReference>
<dbReference type="AlphaFoldDB" id="A0AA88AIP0"/>
<dbReference type="PANTHER" id="PTHR26312:SF221">
    <property type="entry name" value="OS04G0510600 PROTEIN"/>
    <property type="match status" value="1"/>
</dbReference>
<comment type="caution">
    <text evidence="1">The sequence shown here is derived from an EMBL/GenBank/DDBJ whole genome shotgun (WGS) entry which is preliminary data.</text>
</comment>
<dbReference type="PANTHER" id="PTHR26312">
    <property type="entry name" value="TETRATRICOPEPTIDE REPEAT PROTEIN 5"/>
    <property type="match status" value="1"/>
</dbReference>
<accession>A0AA88AIP0</accession>
<dbReference type="InterPro" id="IPR011990">
    <property type="entry name" value="TPR-like_helical_dom_sf"/>
</dbReference>
<evidence type="ECO:0000313" key="1">
    <source>
        <dbReference type="EMBL" id="GMN53314.1"/>
    </source>
</evidence>
<dbReference type="Gene3D" id="1.25.40.10">
    <property type="entry name" value="Tetratricopeptide repeat domain"/>
    <property type="match status" value="2"/>
</dbReference>
<dbReference type="Proteomes" id="UP001187192">
    <property type="component" value="Unassembled WGS sequence"/>
</dbReference>
<dbReference type="EMBL" id="BTGU01000046">
    <property type="protein sequence ID" value="GMN53314.1"/>
    <property type="molecule type" value="Genomic_DNA"/>
</dbReference>
<protein>
    <submittedName>
        <fullName evidence="1">Uncharacterized protein</fullName>
    </submittedName>
</protein>
<organism evidence="1 2">
    <name type="scientific">Ficus carica</name>
    <name type="common">Common fig</name>
    <dbReference type="NCBI Taxonomy" id="3494"/>
    <lineage>
        <taxon>Eukaryota</taxon>
        <taxon>Viridiplantae</taxon>
        <taxon>Streptophyta</taxon>
        <taxon>Embryophyta</taxon>
        <taxon>Tracheophyta</taxon>
        <taxon>Spermatophyta</taxon>
        <taxon>Magnoliopsida</taxon>
        <taxon>eudicotyledons</taxon>
        <taxon>Gunneridae</taxon>
        <taxon>Pentapetalae</taxon>
        <taxon>rosids</taxon>
        <taxon>fabids</taxon>
        <taxon>Rosales</taxon>
        <taxon>Moraceae</taxon>
        <taxon>Ficeae</taxon>
        <taxon>Ficus</taxon>
    </lineage>
</organism>
<reference evidence="1" key="1">
    <citation type="submission" date="2023-07" db="EMBL/GenBank/DDBJ databases">
        <title>draft genome sequence of fig (Ficus carica).</title>
        <authorList>
            <person name="Takahashi T."/>
            <person name="Nishimura K."/>
        </authorList>
    </citation>
    <scope>NUCLEOTIDE SEQUENCE</scope>
</reference>
<keyword evidence="2" id="KW-1185">Reference proteome</keyword>
<proteinExistence type="predicted"/>
<dbReference type="GO" id="GO:0006396">
    <property type="term" value="P:RNA processing"/>
    <property type="evidence" value="ECO:0007669"/>
    <property type="project" value="InterPro"/>
</dbReference>
<evidence type="ECO:0000313" key="2">
    <source>
        <dbReference type="Proteomes" id="UP001187192"/>
    </source>
</evidence>
<name>A0AA88AIP0_FICCA</name>
<sequence length="273" mass="31302">MRIMFQLGFEGIGYVYVALYSAKCILTKLLLDRFKGDLHGAEEYYSRASLADPEDGEIWMQYAKLVWELYRDQDRASSYFKLATELAPQDCNVLAAYASFLWEIEDDEEEVSQKESIDELSFQVAEGVRIGAPDSITDISGKSENLEDYYRKMIGENPNNSLFLKNYAKFLCESKRDLQGAEEYYLRAVLADPGDGEITAEYAQLVWEVHHDSHKASVYFERAVQASPENSHVLAAYASFLWQIEDDEEDGFRQEIQVQVPHFPERTMSTANV</sequence>
<gene>
    <name evidence="1" type="ORF">TIFTF001_022450</name>
</gene>